<proteinExistence type="predicted"/>
<accession>A0A0F9IUB7</accession>
<sequence>MATLTTGLSSYKTFHTIADIDTPDTDLAAATGYFPGKPSGAVDLQVLDGVGKHLKVNNFSIIVHVTAGANGDTVTEKVYGAVEAGPPQLIASIVWTIGLAQVSATATELWADQAVVTSTHMKTITVADGAGGGDRVCSVTLDLTGYRYVLGKWTADSGNPDIVTALYRSF</sequence>
<name>A0A0F9IUB7_9ZZZZ</name>
<comment type="caution">
    <text evidence="1">The sequence shown here is derived from an EMBL/GenBank/DDBJ whole genome shotgun (WGS) entry which is preliminary data.</text>
</comment>
<organism evidence="1">
    <name type="scientific">marine sediment metagenome</name>
    <dbReference type="NCBI Taxonomy" id="412755"/>
    <lineage>
        <taxon>unclassified sequences</taxon>
        <taxon>metagenomes</taxon>
        <taxon>ecological metagenomes</taxon>
    </lineage>
</organism>
<dbReference type="AlphaFoldDB" id="A0A0F9IUB7"/>
<evidence type="ECO:0000313" key="1">
    <source>
        <dbReference type="EMBL" id="KKL97350.1"/>
    </source>
</evidence>
<reference evidence="1" key="1">
    <citation type="journal article" date="2015" name="Nature">
        <title>Complex archaea that bridge the gap between prokaryotes and eukaryotes.</title>
        <authorList>
            <person name="Spang A."/>
            <person name="Saw J.H."/>
            <person name="Jorgensen S.L."/>
            <person name="Zaremba-Niedzwiedzka K."/>
            <person name="Martijn J."/>
            <person name="Lind A.E."/>
            <person name="van Eijk R."/>
            <person name="Schleper C."/>
            <person name="Guy L."/>
            <person name="Ettema T.J."/>
        </authorList>
    </citation>
    <scope>NUCLEOTIDE SEQUENCE</scope>
</reference>
<dbReference type="EMBL" id="LAZR01018190">
    <property type="protein sequence ID" value="KKL97350.1"/>
    <property type="molecule type" value="Genomic_DNA"/>
</dbReference>
<protein>
    <submittedName>
        <fullName evidence="1">Uncharacterized protein</fullName>
    </submittedName>
</protein>
<gene>
    <name evidence="1" type="ORF">LCGC14_1835330</name>
</gene>